<feature type="compositionally biased region" description="Basic and acidic residues" evidence="1">
    <location>
        <begin position="180"/>
        <end position="212"/>
    </location>
</feature>
<name>A0AAE0KJ15_9PEZI</name>
<feature type="region of interest" description="Disordered" evidence="1">
    <location>
        <begin position="177"/>
        <end position="212"/>
    </location>
</feature>
<dbReference type="Proteomes" id="UP001285441">
    <property type="component" value="Unassembled WGS sequence"/>
</dbReference>
<dbReference type="EMBL" id="JAULSW010000006">
    <property type="protein sequence ID" value="KAK3377541.1"/>
    <property type="molecule type" value="Genomic_DNA"/>
</dbReference>
<accession>A0AAE0KJ15</accession>
<proteinExistence type="predicted"/>
<evidence type="ECO:0000313" key="3">
    <source>
        <dbReference type="Proteomes" id="UP001285441"/>
    </source>
</evidence>
<comment type="caution">
    <text evidence="2">The sequence shown here is derived from an EMBL/GenBank/DDBJ whole genome shotgun (WGS) entry which is preliminary data.</text>
</comment>
<dbReference type="AlphaFoldDB" id="A0AAE0KJ15"/>
<gene>
    <name evidence="2" type="ORF">B0H63DRAFT_220450</name>
</gene>
<evidence type="ECO:0000313" key="2">
    <source>
        <dbReference type="EMBL" id="KAK3377541.1"/>
    </source>
</evidence>
<organism evidence="2 3">
    <name type="scientific">Podospora didyma</name>
    <dbReference type="NCBI Taxonomy" id="330526"/>
    <lineage>
        <taxon>Eukaryota</taxon>
        <taxon>Fungi</taxon>
        <taxon>Dikarya</taxon>
        <taxon>Ascomycota</taxon>
        <taxon>Pezizomycotina</taxon>
        <taxon>Sordariomycetes</taxon>
        <taxon>Sordariomycetidae</taxon>
        <taxon>Sordariales</taxon>
        <taxon>Podosporaceae</taxon>
        <taxon>Podospora</taxon>
    </lineage>
</organism>
<reference evidence="2" key="1">
    <citation type="journal article" date="2023" name="Mol. Phylogenet. Evol.">
        <title>Genome-scale phylogeny and comparative genomics of the fungal order Sordariales.</title>
        <authorList>
            <person name="Hensen N."/>
            <person name="Bonometti L."/>
            <person name="Westerberg I."/>
            <person name="Brannstrom I.O."/>
            <person name="Guillou S."/>
            <person name="Cros-Aarteil S."/>
            <person name="Calhoun S."/>
            <person name="Haridas S."/>
            <person name="Kuo A."/>
            <person name="Mondo S."/>
            <person name="Pangilinan J."/>
            <person name="Riley R."/>
            <person name="LaButti K."/>
            <person name="Andreopoulos B."/>
            <person name="Lipzen A."/>
            <person name="Chen C."/>
            <person name="Yan M."/>
            <person name="Daum C."/>
            <person name="Ng V."/>
            <person name="Clum A."/>
            <person name="Steindorff A."/>
            <person name="Ohm R.A."/>
            <person name="Martin F."/>
            <person name="Silar P."/>
            <person name="Natvig D.O."/>
            <person name="Lalanne C."/>
            <person name="Gautier V."/>
            <person name="Ament-Velasquez S.L."/>
            <person name="Kruys A."/>
            <person name="Hutchinson M.I."/>
            <person name="Powell A.J."/>
            <person name="Barry K."/>
            <person name="Miller A.N."/>
            <person name="Grigoriev I.V."/>
            <person name="Debuchy R."/>
            <person name="Gladieux P."/>
            <person name="Hiltunen Thoren M."/>
            <person name="Johannesson H."/>
        </authorList>
    </citation>
    <scope>NUCLEOTIDE SEQUENCE</scope>
    <source>
        <strain evidence="2">CBS 232.78</strain>
    </source>
</reference>
<sequence length="228" mass="25516">MNSYYRLFAAAQRGDAMSPPASAANTLGKEKMDDIQTWIREIDPDNNISEDILPPNGTEQPATILPVHILPTGAGDNTDTAARDSDLLANCYNNPYTNNPNINKPLVWLGEEARGRDPMGQAIEGFFTCFIASPYDEADGVQRRQIEEHEAERRRRHTYREPIFGRPMSMEGDGWAFGNIEEKDGEKDAGADDHAQVRDQEIKREDGSEKDGNCRELGLVFRMKNQGS</sequence>
<keyword evidence="3" id="KW-1185">Reference proteome</keyword>
<protein>
    <submittedName>
        <fullName evidence="2">Uncharacterized protein</fullName>
    </submittedName>
</protein>
<reference evidence="2" key="2">
    <citation type="submission" date="2023-06" db="EMBL/GenBank/DDBJ databases">
        <authorList>
            <consortium name="Lawrence Berkeley National Laboratory"/>
            <person name="Haridas S."/>
            <person name="Hensen N."/>
            <person name="Bonometti L."/>
            <person name="Westerberg I."/>
            <person name="Brannstrom I.O."/>
            <person name="Guillou S."/>
            <person name="Cros-Aarteil S."/>
            <person name="Calhoun S."/>
            <person name="Kuo A."/>
            <person name="Mondo S."/>
            <person name="Pangilinan J."/>
            <person name="Riley R."/>
            <person name="LaButti K."/>
            <person name="Andreopoulos B."/>
            <person name="Lipzen A."/>
            <person name="Chen C."/>
            <person name="Yanf M."/>
            <person name="Daum C."/>
            <person name="Ng V."/>
            <person name="Clum A."/>
            <person name="Steindorff A."/>
            <person name="Ohm R."/>
            <person name="Martin F."/>
            <person name="Silar P."/>
            <person name="Natvig D."/>
            <person name="Lalanne C."/>
            <person name="Gautier V."/>
            <person name="Ament-velasquez S.L."/>
            <person name="Kruys A."/>
            <person name="Hutchinson M.I."/>
            <person name="Powell A.J."/>
            <person name="Barry K."/>
            <person name="Miller A.N."/>
            <person name="Grigoriev I.V."/>
            <person name="Debuchy R."/>
            <person name="Gladieux P."/>
            <person name="Thoren M.H."/>
            <person name="Johannesson H."/>
        </authorList>
    </citation>
    <scope>NUCLEOTIDE SEQUENCE</scope>
    <source>
        <strain evidence="2">CBS 232.78</strain>
    </source>
</reference>
<evidence type="ECO:0000256" key="1">
    <source>
        <dbReference type="SAM" id="MobiDB-lite"/>
    </source>
</evidence>